<comment type="caution">
    <text evidence="2">The sequence shown here is derived from an EMBL/GenBank/DDBJ whole genome shotgun (WGS) entry which is preliminary data.</text>
</comment>
<reference evidence="2 3" key="1">
    <citation type="journal article" date="2020" name="Nature">
        <title>Bacterial chemolithoautotrophy via manganese oxidation.</title>
        <authorList>
            <person name="Yu H."/>
            <person name="Leadbetter J.R."/>
        </authorList>
    </citation>
    <scope>NUCLEOTIDE SEQUENCE [LARGE SCALE GENOMIC DNA]</scope>
    <source>
        <strain evidence="2 3">Mn-1</strain>
    </source>
</reference>
<dbReference type="InterPro" id="IPR002645">
    <property type="entry name" value="STAS_dom"/>
</dbReference>
<dbReference type="Gene3D" id="3.30.750.24">
    <property type="entry name" value="STAS domain"/>
    <property type="match status" value="1"/>
</dbReference>
<evidence type="ECO:0000313" key="3">
    <source>
        <dbReference type="Proteomes" id="UP000534783"/>
    </source>
</evidence>
<name>A0A7X6IAA1_9BACT</name>
<protein>
    <submittedName>
        <fullName evidence="2">STAS domain-containing protein</fullName>
    </submittedName>
</protein>
<gene>
    <name evidence="2" type="ORF">MNODULE_05920</name>
</gene>
<dbReference type="Pfam" id="PF01740">
    <property type="entry name" value="STAS"/>
    <property type="match status" value="1"/>
</dbReference>
<feature type="domain" description="STAS" evidence="1">
    <location>
        <begin position="3"/>
        <end position="88"/>
    </location>
</feature>
<dbReference type="AlphaFoldDB" id="A0A7X6IAA1"/>
<evidence type="ECO:0000313" key="2">
    <source>
        <dbReference type="EMBL" id="NKE70281.1"/>
    </source>
</evidence>
<sequence>MLKVTRVAENDKTVTLKLEGRIVGEWIDMLERECKVCLGKRSKLILDLSAVGFVDKRGVEMLKAVQGDRVRLTGCSLFLSELLRRGER</sequence>
<dbReference type="SUPFAM" id="SSF52091">
    <property type="entry name" value="SpoIIaa-like"/>
    <property type="match status" value="1"/>
</dbReference>
<dbReference type="PROSITE" id="PS50801">
    <property type="entry name" value="STAS"/>
    <property type="match status" value="1"/>
</dbReference>
<dbReference type="RefSeq" id="WP_168058544.1">
    <property type="nucleotide sequence ID" value="NZ_VTOW01000001.1"/>
</dbReference>
<evidence type="ECO:0000259" key="1">
    <source>
        <dbReference type="PROSITE" id="PS50801"/>
    </source>
</evidence>
<dbReference type="Proteomes" id="UP000534783">
    <property type="component" value="Unassembled WGS sequence"/>
</dbReference>
<organism evidence="2 3">
    <name type="scientific">Candidatus Manganitrophus noduliformans</name>
    <dbReference type="NCBI Taxonomy" id="2606439"/>
    <lineage>
        <taxon>Bacteria</taxon>
        <taxon>Pseudomonadati</taxon>
        <taxon>Nitrospirota</taxon>
        <taxon>Nitrospiria</taxon>
        <taxon>Candidatus Troglogloeales</taxon>
        <taxon>Candidatus Manganitrophaceae</taxon>
        <taxon>Candidatus Manganitrophus</taxon>
    </lineage>
</organism>
<dbReference type="EMBL" id="VTOW01000001">
    <property type="protein sequence ID" value="NKE70281.1"/>
    <property type="molecule type" value="Genomic_DNA"/>
</dbReference>
<keyword evidence="3" id="KW-1185">Reference proteome</keyword>
<dbReference type="InterPro" id="IPR036513">
    <property type="entry name" value="STAS_dom_sf"/>
</dbReference>
<proteinExistence type="predicted"/>
<accession>A0A7X6IAA1</accession>